<evidence type="ECO:0000313" key="2">
    <source>
        <dbReference type="Proteomes" id="UP000308600"/>
    </source>
</evidence>
<evidence type="ECO:0000313" key="1">
    <source>
        <dbReference type="EMBL" id="TFK72246.1"/>
    </source>
</evidence>
<keyword evidence="2" id="KW-1185">Reference proteome</keyword>
<reference evidence="1 2" key="1">
    <citation type="journal article" date="2019" name="Nat. Ecol. Evol.">
        <title>Megaphylogeny resolves global patterns of mushroom evolution.</title>
        <authorList>
            <person name="Varga T."/>
            <person name="Krizsan K."/>
            <person name="Foldi C."/>
            <person name="Dima B."/>
            <person name="Sanchez-Garcia M."/>
            <person name="Sanchez-Ramirez S."/>
            <person name="Szollosi G.J."/>
            <person name="Szarkandi J.G."/>
            <person name="Papp V."/>
            <person name="Albert L."/>
            <person name="Andreopoulos W."/>
            <person name="Angelini C."/>
            <person name="Antonin V."/>
            <person name="Barry K.W."/>
            <person name="Bougher N.L."/>
            <person name="Buchanan P."/>
            <person name="Buyck B."/>
            <person name="Bense V."/>
            <person name="Catcheside P."/>
            <person name="Chovatia M."/>
            <person name="Cooper J."/>
            <person name="Damon W."/>
            <person name="Desjardin D."/>
            <person name="Finy P."/>
            <person name="Geml J."/>
            <person name="Haridas S."/>
            <person name="Hughes K."/>
            <person name="Justo A."/>
            <person name="Karasinski D."/>
            <person name="Kautmanova I."/>
            <person name="Kiss B."/>
            <person name="Kocsube S."/>
            <person name="Kotiranta H."/>
            <person name="LaButti K.M."/>
            <person name="Lechner B.E."/>
            <person name="Liimatainen K."/>
            <person name="Lipzen A."/>
            <person name="Lukacs Z."/>
            <person name="Mihaltcheva S."/>
            <person name="Morgado L.N."/>
            <person name="Niskanen T."/>
            <person name="Noordeloos M.E."/>
            <person name="Ohm R.A."/>
            <person name="Ortiz-Santana B."/>
            <person name="Ovrebo C."/>
            <person name="Racz N."/>
            <person name="Riley R."/>
            <person name="Savchenko A."/>
            <person name="Shiryaev A."/>
            <person name="Soop K."/>
            <person name="Spirin V."/>
            <person name="Szebenyi C."/>
            <person name="Tomsovsky M."/>
            <person name="Tulloss R.E."/>
            <person name="Uehling J."/>
            <person name="Grigoriev I.V."/>
            <person name="Vagvolgyi C."/>
            <person name="Papp T."/>
            <person name="Martin F.M."/>
            <person name="Miettinen O."/>
            <person name="Hibbett D.S."/>
            <person name="Nagy L.G."/>
        </authorList>
    </citation>
    <scope>NUCLEOTIDE SEQUENCE [LARGE SCALE GENOMIC DNA]</scope>
    <source>
        <strain evidence="1 2">NL-1719</strain>
    </source>
</reference>
<sequence>MTRPTKVQGNADSSIFWSARPSTRNPDVIEQEHLRLDAEIAVIDARIAELELDRVALKRRKNILAPISQLSHDVLGNIFHEIQSLEFDTDNDEEDGAARPQSPQLPWIRAVTHVCSRWRELALATPTLWTNIQLGRISLVSEMLRRSNSAPLSITIPEKGTNIPFPHETKQVLREHLHRTKFLDLRLPPSWYEFLNTILRSNITPDTLQSCSFSTGVLGVDLPIDILVHSTHSLRFLNLDMCFFRLRSLNTSISFSCLSQLQLTGPATRCADFLDFVSLPLACSVTVDFWDRTWDFSVLHPFIRGFWESRVVHYISVGTQVTPGGRIDDQMVLKDNDPTRGSLTTRISSRTGPPIDVTGTFIRFLSLIPIHRTTSLSVGTKLDKSFWTFINDSCRDIMDLDFSSGDLNTFFETFHVRDQVPILKTQDGLILDPSVDLAALATPFRFPKVTHITFHDALLLKEKLELLKECLLVRQLVGKQIHSLTFKNMLGLTAPQADAFSPYIKEKVSWSYPSYLDTDPEDGLDGTEEKSSDDSEEE</sequence>
<name>A0ACD3B386_9AGAR</name>
<proteinExistence type="predicted"/>
<organism evidence="1 2">
    <name type="scientific">Pluteus cervinus</name>
    <dbReference type="NCBI Taxonomy" id="181527"/>
    <lineage>
        <taxon>Eukaryota</taxon>
        <taxon>Fungi</taxon>
        <taxon>Dikarya</taxon>
        <taxon>Basidiomycota</taxon>
        <taxon>Agaricomycotina</taxon>
        <taxon>Agaricomycetes</taxon>
        <taxon>Agaricomycetidae</taxon>
        <taxon>Agaricales</taxon>
        <taxon>Pluteineae</taxon>
        <taxon>Pluteaceae</taxon>
        <taxon>Pluteus</taxon>
    </lineage>
</organism>
<dbReference type="Proteomes" id="UP000308600">
    <property type="component" value="Unassembled WGS sequence"/>
</dbReference>
<protein>
    <submittedName>
        <fullName evidence="1">Uncharacterized protein</fullName>
    </submittedName>
</protein>
<dbReference type="EMBL" id="ML208287">
    <property type="protein sequence ID" value="TFK72246.1"/>
    <property type="molecule type" value="Genomic_DNA"/>
</dbReference>
<gene>
    <name evidence="1" type="ORF">BDN72DRAFT_957413</name>
</gene>
<accession>A0ACD3B386</accession>